<accession>A0A5C6APQ6</accession>
<proteinExistence type="inferred from homology"/>
<reference evidence="8 9" key="1">
    <citation type="submission" date="2019-02" db="EMBL/GenBank/DDBJ databases">
        <title>Deep-cultivation of Planctomycetes and their phenomic and genomic characterization uncovers novel biology.</title>
        <authorList>
            <person name="Wiegand S."/>
            <person name="Jogler M."/>
            <person name="Boedeker C."/>
            <person name="Pinto D."/>
            <person name="Vollmers J."/>
            <person name="Rivas-Marin E."/>
            <person name="Kohn T."/>
            <person name="Peeters S.H."/>
            <person name="Heuer A."/>
            <person name="Rast P."/>
            <person name="Oberbeckmann S."/>
            <person name="Bunk B."/>
            <person name="Jeske O."/>
            <person name="Meyerdierks A."/>
            <person name="Storesund J.E."/>
            <person name="Kallscheuer N."/>
            <person name="Luecker S."/>
            <person name="Lage O.M."/>
            <person name="Pohl T."/>
            <person name="Merkel B.J."/>
            <person name="Hornburger P."/>
            <person name="Mueller R.-W."/>
            <person name="Bruemmer F."/>
            <person name="Labrenz M."/>
            <person name="Spormann A.M."/>
            <person name="Op Den Camp H."/>
            <person name="Overmann J."/>
            <person name="Amann R."/>
            <person name="Jetten M.S.M."/>
            <person name="Mascher T."/>
            <person name="Medema M.H."/>
            <person name="Devos D.P."/>
            <person name="Kaster A.-K."/>
            <person name="Ovreas L."/>
            <person name="Rohde M."/>
            <person name="Galperin M.Y."/>
            <person name="Jogler C."/>
        </authorList>
    </citation>
    <scope>NUCLEOTIDE SEQUENCE [LARGE SCALE GENOMIC DNA]</scope>
    <source>
        <strain evidence="8 9">Pla100</strain>
    </source>
</reference>
<evidence type="ECO:0000256" key="6">
    <source>
        <dbReference type="ARBA" id="ARBA00023136"/>
    </source>
</evidence>
<keyword evidence="9" id="KW-1185">Reference proteome</keyword>
<evidence type="ECO:0000256" key="3">
    <source>
        <dbReference type="ARBA" id="ARBA00022475"/>
    </source>
</evidence>
<dbReference type="Proteomes" id="UP000316213">
    <property type="component" value="Unassembled WGS sequence"/>
</dbReference>
<evidence type="ECO:0000313" key="9">
    <source>
        <dbReference type="Proteomes" id="UP000316213"/>
    </source>
</evidence>
<keyword evidence="6 7" id="KW-0472">Membrane</keyword>
<feature type="transmembrane region" description="Helical" evidence="7">
    <location>
        <begin position="34"/>
        <end position="53"/>
    </location>
</feature>
<feature type="transmembrane region" description="Helical" evidence="7">
    <location>
        <begin position="59"/>
        <end position="77"/>
    </location>
</feature>
<comment type="caution">
    <text evidence="8">The sequence shown here is derived from an EMBL/GenBank/DDBJ whole genome shotgun (WGS) entry which is preliminary data.</text>
</comment>
<dbReference type="OrthoDB" id="290170at2"/>
<dbReference type="InterPro" id="IPR007341">
    <property type="entry name" value="Transgly_assoc"/>
</dbReference>
<organism evidence="8 9">
    <name type="scientific">Neorhodopirellula pilleata</name>
    <dbReference type="NCBI Taxonomy" id="2714738"/>
    <lineage>
        <taxon>Bacteria</taxon>
        <taxon>Pseudomonadati</taxon>
        <taxon>Planctomycetota</taxon>
        <taxon>Planctomycetia</taxon>
        <taxon>Pirellulales</taxon>
        <taxon>Pirellulaceae</taxon>
        <taxon>Neorhodopirellula</taxon>
    </lineage>
</organism>
<comment type="subcellular location">
    <subcellularLocation>
        <location evidence="1">Cell membrane</location>
        <topology evidence="1">Multi-pass membrane protein</topology>
    </subcellularLocation>
</comment>
<evidence type="ECO:0000313" key="8">
    <source>
        <dbReference type="EMBL" id="TWU01508.1"/>
    </source>
</evidence>
<keyword evidence="3" id="KW-1003">Cell membrane</keyword>
<dbReference type="AlphaFoldDB" id="A0A5C6APQ6"/>
<evidence type="ECO:0000256" key="5">
    <source>
        <dbReference type="ARBA" id="ARBA00022989"/>
    </source>
</evidence>
<keyword evidence="5 7" id="KW-1133">Transmembrane helix</keyword>
<dbReference type="PANTHER" id="PTHR33884">
    <property type="entry name" value="UPF0410 PROTEIN YMGE"/>
    <property type="match status" value="1"/>
</dbReference>
<evidence type="ECO:0000256" key="1">
    <source>
        <dbReference type="ARBA" id="ARBA00004651"/>
    </source>
</evidence>
<gene>
    <name evidence="8" type="ORF">Pla100_12430</name>
</gene>
<evidence type="ECO:0000256" key="2">
    <source>
        <dbReference type="ARBA" id="ARBA00011006"/>
    </source>
</evidence>
<dbReference type="PANTHER" id="PTHR33884:SF3">
    <property type="entry name" value="UPF0410 PROTEIN YMGE"/>
    <property type="match status" value="1"/>
</dbReference>
<dbReference type="RefSeq" id="WP_146576794.1">
    <property type="nucleotide sequence ID" value="NZ_SJPM01000002.1"/>
</dbReference>
<comment type="similarity">
    <text evidence="2">Belongs to the UPF0410 family.</text>
</comment>
<feature type="transmembrane region" description="Helical" evidence="7">
    <location>
        <begin position="6"/>
        <end position="22"/>
    </location>
</feature>
<evidence type="ECO:0000256" key="7">
    <source>
        <dbReference type="SAM" id="Phobius"/>
    </source>
</evidence>
<dbReference type="GO" id="GO:0005886">
    <property type="term" value="C:plasma membrane"/>
    <property type="evidence" value="ECO:0007669"/>
    <property type="project" value="UniProtKB-SubCell"/>
</dbReference>
<protein>
    <recommendedName>
        <fullName evidence="10">Transglycosylase associated protein</fullName>
    </recommendedName>
</protein>
<sequence length="86" mass="8974">MFSIIGWVLFGFLVGLIARALVPGSQPMGCVRTIALGVAGSFIGGAIGFLLRGGSVVQSSGWFGSVIGAIILLVMTVRHRRSTDPR</sequence>
<dbReference type="EMBL" id="SJPM01000002">
    <property type="protein sequence ID" value="TWU01508.1"/>
    <property type="molecule type" value="Genomic_DNA"/>
</dbReference>
<name>A0A5C6APQ6_9BACT</name>
<evidence type="ECO:0000256" key="4">
    <source>
        <dbReference type="ARBA" id="ARBA00022692"/>
    </source>
</evidence>
<keyword evidence="4 7" id="KW-0812">Transmembrane</keyword>
<evidence type="ECO:0008006" key="10">
    <source>
        <dbReference type="Google" id="ProtNLM"/>
    </source>
</evidence>